<dbReference type="Pfam" id="PF08241">
    <property type="entry name" value="Methyltransf_11"/>
    <property type="match status" value="1"/>
</dbReference>
<keyword evidence="2 5" id="KW-0489">Methyltransferase</keyword>
<dbReference type="GO" id="GO:0008757">
    <property type="term" value="F:S-adenosylmethionine-dependent methyltransferase activity"/>
    <property type="evidence" value="ECO:0007669"/>
    <property type="project" value="InterPro"/>
</dbReference>
<gene>
    <name evidence="5" type="ORF">HV832_08970</name>
</gene>
<dbReference type="InterPro" id="IPR013216">
    <property type="entry name" value="Methyltransf_11"/>
</dbReference>
<comment type="similarity">
    <text evidence="1">Belongs to the methyltransferase superfamily.</text>
</comment>
<dbReference type="Proteomes" id="UP000588051">
    <property type="component" value="Unassembled WGS sequence"/>
</dbReference>
<name>A0A850QK95_9BURK</name>
<sequence>MTQFANTFAERSDEYVQARPRYPRAFYDWMLQNVYTKEQVWDCATGNGQAAVDLAKYFSVVQATDISSEQVSQGLEAPNIVYSAQPAEKTIFKEKQFDLITVAQALHWFDYSKFWTEVKRVAKPDAFFCAWGYAWFDCDKEIFEQFVMPLREIVSPYWAANNKILWDGYASHDVSFPFKKIEAPEFSIEEKWSINQLIGYLQTWSSYKRALQDEAKCSELTNLISSAKKRFSQYQLINIDMPIAVVAGRIL</sequence>
<evidence type="ECO:0000256" key="1">
    <source>
        <dbReference type="ARBA" id="ARBA00008361"/>
    </source>
</evidence>
<dbReference type="InterPro" id="IPR029063">
    <property type="entry name" value="SAM-dependent_MTases_sf"/>
</dbReference>
<dbReference type="CDD" id="cd02440">
    <property type="entry name" value="AdoMet_MTases"/>
    <property type="match status" value="1"/>
</dbReference>
<evidence type="ECO:0000313" key="5">
    <source>
        <dbReference type="EMBL" id="NVO77965.1"/>
    </source>
</evidence>
<dbReference type="AlphaFoldDB" id="A0A850QK95"/>
<dbReference type="Gene3D" id="3.40.50.150">
    <property type="entry name" value="Vaccinia Virus protein VP39"/>
    <property type="match status" value="1"/>
</dbReference>
<feature type="domain" description="Methyltransferase type 11" evidence="4">
    <location>
        <begin position="42"/>
        <end position="129"/>
    </location>
</feature>
<keyword evidence="3 5" id="KW-0808">Transferase</keyword>
<dbReference type="EMBL" id="JABXYJ010000004">
    <property type="protein sequence ID" value="NVO77965.1"/>
    <property type="molecule type" value="Genomic_DNA"/>
</dbReference>
<dbReference type="PANTHER" id="PTHR44942:SF4">
    <property type="entry name" value="METHYLTRANSFERASE TYPE 11 DOMAIN-CONTAINING PROTEIN"/>
    <property type="match status" value="1"/>
</dbReference>
<keyword evidence="6" id="KW-1185">Reference proteome</keyword>
<protein>
    <submittedName>
        <fullName evidence="5">Class I SAM-dependent methyltransferase</fullName>
    </submittedName>
</protein>
<accession>A0A850QK95</accession>
<dbReference type="SUPFAM" id="SSF53335">
    <property type="entry name" value="S-adenosyl-L-methionine-dependent methyltransferases"/>
    <property type="match status" value="1"/>
</dbReference>
<dbReference type="InterPro" id="IPR051052">
    <property type="entry name" value="Diverse_substrate_MTase"/>
</dbReference>
<dbReference type="PANTHER" id="PTHR44942">
    <property type="entry name" value="METHYLTRANSF_11 DOMAIN-CONTAINING PROTEIN"/>
    <property type="match status" value="1"/>
</dbReference>
<dbReference type="GO" id="GO:0032259">
    <property type="term" value="P:methylation"/>
    <property type="evidence" value="ECO:0007669"/>
    <property type="project" value="UniProtKB-KW"/>
</dbReference>
<reference evidence="5 6" key="1">
    <citation type="submission" date="2020-06" db="EMBL/GenBank/DDBJ databases">
        <authorList>
            <person name="Qiu C."/>
            <person name="Liu Z."/>
        </authorList>
    </citation>
    <scope>NUCLEOTIDE SEQUENCE [LARGE SCALE GENOMIC DNA]</scope>
    <source>
        <strain evidence="5 6">EM 1</strain>
    </source>
</reference>
<evidence type="ECO:0000313" key="6">
    <source>
        <dbReference type="Proteomes" id="UP000588051"/>
    </source>
</evidence>
<comment type="caution">
    <text evidence="5">The sequence shown here is derived from an EMBL/GenBank/DDBJ whole genome shotgun (WGS) entry which is preliminary data.</text>
</comment>
<proteinExistence type="inferred from homology"/>
<evidence type="ECO:0000256" key="2">
    <source>
        <dbReference type="ARBA" id="ARBA00022603"/>
    </source>
</evidence>
<dbReference type="RefSeq" id="WP_176803343.1">
    <property type="nucleotide sequence ID" value="NZ_JABXYJ010000004.1"/>
</dbReference>
<evidence type="ECO:0000256" key="3">
    <source>
        <dbReference type="ARBA" id="ARBA00022679"/>
    </source>
</evidence>
<organism evidence="5 6">
    <name type="scientific">Undibacterium oligocarboniphilum</name>
    <dbReference type="NCBI Taxonomy" id="666702"/>
    <lineage>
        <taxon>Bacteria</taxon>
        <taxon>Pseudomonadati</taxon>
        <taxon>Pseudomonadota</taxon>
        <taxon>Betaproteobacteria</taxon>
        <taxon>Burkholderiales</taxon>
        <taxon>Oxalobacteraceae</taxon>
        <taxon>Undibacterium</taxon>
    </lineage>
</organism>
<evidence type="ECO:0000259" key="4">
    <source>
        <dbReference type="Pfam" id="PF08241"/>
    </source>
</evidence>